<accession>A0A3B6VWX0</accession>
<dbReference type="SUPFAM" id="SSF52058">
    <property type="entry name" value="L domain-like"/>
    <property type="match status" value="1"/>
</dbReference>
<organism evidence="1 2">
    <name type="scientific">Brachyspira pilosicoli P43/6/78</name>
    <dbReference type="NCBI Taxonomy" id="1042417"/>
    <lineage>
        <taxon>Bacteria</taxon>
        <taxon>Pseudomonadati</taxon>
        <taxon>Spirochaetota</taxon>
        <taxon>Spirochaetia</taxon>
        <taxon>Brachyspirales</taxon>
        <taxon>Brachyspiraceae</taxon>
        <taxon>Brachyspira</taxon>
    </lineage>
</organism>
<reference evidence="1 2" key="1">
    <citation type="journal article" date="2013" name="Genome Announc.">
        <title>Complete Genome Sequence of the Porcine Strain Brachyspira pilosicoli P43/6/78(T.).</title>
        <authorList>
            <person name="Lin C."/>
            <person name="den Bakker H.C."/>
            <person name="Suzuki H."/>
            <person name="Lefebure T."/>
            <person name="Ponnala L."/>
            <person name="Sun Q."/>
            <person name="Stanhope M.J."/>
            <person name="Wiedmann M."/>
            <person name="Duhamel G.E."/>
        </authorList>
    </citation>
    <scope>NUCLEOTIDE SEQUENCE [LARGE SCALE GENOMIC DNA]</scope>
    <source>
        <strain evidence="1 2">P43/6/78</strain>
    </source>
</reference>
<dbReference type="Gene3D" id="3.80.10.10">
    <property type="entry name" value="Ribonuclease Inhibitor"/>
    <property type="match status" value="1"/>
</dbReference>
<keyword evidence="2" id="KW-1185">Reference proteome</keyword>
<name>A0A3B6VWX0_BRAPL</name>
<dbReference type="RefSeq" id="WP_013243800.1">
    <property type="nucleotide sequence ID" value="NC_019908.1"/>
</dbReference>
<dbReference type="Proteomes" id="UP000010793">
    <property type="component" value="Chromosome"/>
</dbReference>
<evidence type="ECO:0000313" key="2">
    <source>
        <dbReference type="Proteomes" id="UP000010793"/>
    </source>
</evidence>
<evidence type="ECO:0000313" key="1">
    <source>
        <dbReference type="EMBL" id="AGA67335.1"/>
    </source>
</evidence>
<dbReference type="InterPro" id="IPR032675">
    <property type="entry name" value="LRR_dom_sf"/>
</dbReference>
<protein>
    <submittedName>
        <fullName evidence="1">Uncharacterized protein</fullName>
    </submittedName>
</protein>
<dbReference type="EMBL" id="CP002873">
    <property type="protein sequence ID" value="AGA67335.1"/>
    <property type="molecule type" value="Genomic_DNA"/>
</dbReference>
<dbReference type="KEGG" id="bpip:BPP43_10855"/>
<dbReference type="GeneID" id="56439414"/>
<sequence>MKNVKISSLNENDLLELKTSKERISLFIDNSGISKDMIPFLNDVLKERPDFFLNISSEKDSGSNLSGEDIIKFIPEVRNLIFYASLKNPISNLNLFSRLGNLISLHINGNIDKDVALSPLDSIETLSSFYLENGFSLKHSVYIESRKSFCDIGASNIRVEHFTKMSQLKKLSILSSATHIDEIPKRMPNLEEIYIEKGKGINTLDFLNELKNLRVIELNSISELKYIPDLSKLENLEKVILRNLRSLEDLEPIFNNKKIKILILENVRGFNIEKLSSMDSLKYITVTTDDKLETNKIKKSLLDKGYLEA</sequence>
<proteinExistence type="predicted"/>
<gene>
    <name evidence="1" type="ORF">BPP43_10855</name>
</gene>
<dbReference type="AlphaFoldDB" id="A0A3B6VWX0"/>